<evidence type="ECO:0000256" key="1">
    <source>
        <dbReference type="SAM" id="MobiDB-lite"/>
    </source>
</evidence>
<feature type="region of interest" description="Disordered" evidence="1">
    <location>
        <begin position="1"/>
        <end position="126"/>
    </location>
</feature>
<organism evidence="2 3">
    <name type="scientific">Apostasia shenzhenica</name>
    <dbReference type="NCBI Taxonomy" id="1088818"/>
    <lineage>
        <taxon>Eukaryota</taxon>
        <taxon>Viridiplantae</taxon>
        <taxon>Streptophyta</taxon>
        <taxon>Embryophyta</taxon>
        <taxon>Tracheophyta</taxon>
        <taxon>Spermatophyta</taxon>
        <taxon>Magnoliopsida</taxon>
        <taxon>Liliopsida</taxon>
        <taxon>Asparagales</taxon>
        <taxon>Orchidaceae</taxon>
        <taxon>Apostasioideae</taxon>
        <taxon>Apostasia</taxon>
    </lineage>
</organism>
<accession>A0A2I0A6P6</accession>
<evidence type="ECO:0000313" key="3">
    <source>
        <dbReference type="Proteomes" id="UP000236161"/>
    </source>
</evidence>
<protein>
    <submittedName>
        <fullName evidence="2">Uncharacterized protein</fullName>
    </submittedName>
</protein>
<keyword evidence="3" id="KW-1185">Reference proteome</keyword>
<gene>
    <name evidence="2" type="ORF">AXF42_Ash010648</name>
</gene>
<reference evidence="2 3" key="1">
    <citation type="journal article" date="2017" name="Nature">
        <title>The Apostasia genome and the evolution of orchids.</title>
        <authorList>
            <person name="Zhang G.Q."/>
            <person name="Liu K.W."/>
            <person name="Li Z."/>
            <person name="Lohaus R."/>
            <person name="Hsiao Y.Y."/>
            <person name="Niu S.C."/>
            <person name="Wang J.Y."/>
            <person name="Lin Y.C."/>
            <person name="Xu Q."/>
            <person name="Chen L.J."/>
            <person name="Yoshida K."/>
            <person name="Fujiwara S."/>
            <person name="Wang Z.W."/>
            <person name="Zhang Y.Q."/>
            <person name="Mitsuda N."/>
            <person name="Wang M."/>
            <person name="Liu G.H."/>
            <person name="Pecoraro L."/>
            <person name="Huang H.X."/>
            <person name="Xiao X.J."/>
            <person name="Lin M."/>
            <person name="Wu X.Y."/>
            <person name="Wu W.L."/>
            <person name="Chen Y.Y."/>
            <person name="Chang S.B."/>
            <person name="Sakamoto S."/>
            <person name="Ohme-Takagi M."/>
            <person name="Yagi M."/>
            <person name="Zeng S.J."/>
            <person name="Shen C.Y."/>
            <person name="Yeh C.M."/>
            <person name="Luo Y.B."/>
            <person name="Tsai W.C."/>
            <person name="Van de Peer Y."/>
            <person name="Liu Z.J."/>
        </authorList>
    </citation>
    <scope>NUCLEOTIDE SEQUENCE [LARGE SCALE GENOMIC DNA]</scope>
    <source>
        <strain evidence="3">cv. Shenzhen</strain>
        <tissue evidence="2">Stem</tissue>
    </source>
</reference>
<sequence>MSESSEKMPDHGAGGRERSQILAPSAAAPVEVEQKEKMMTAARREEAIYRKETAATPKKRVKTKPDSLTEPYSFKHFASNYDGGQIPATDGGGTGEQSDRGRAEGEDDDDRKEGGGDLLGRDDSAQKEKIMFSEIITSLKRRRHEGDGEFTSYIRPCRIIRDHGRSGRKPVKQLGRSKGEKEKKINVMKETNMAKEINVVKETDPADSSQPR</sequence>
<dbReference type="AlphaFoldDB" id="A0A2I0A6P6"/>
<feature type="compositionally biased region" description="Basic and acidic residues" evidence="1">
    <location>
        <begin position="32"/>
        <end position="53"/>
    </location>
</feature>
<evidence type="ECO:0000313" key="2">
    <source>
        <dbReference type="EMBL" id="PKA51208.1"/>
    </source>
</evidence>
<name>A0A2I0A6P6_9ASPA</name>
<dbReference type="Proteomes" id="UP000236161">
    <property type="component" value="Unassembled WGS sequence"/>
</dbReference>
<proteinExistence type="predicted"/>
<dbReference type="EMBL" id="KZ452014">
    <property type="protein sequence ID" value="PKA51208.1"/>
    <property type="molecule type" value="Genomic_DNA"/>
</dbReference>
<feature type="compositionally biased region" description="Basic and acidic residues" evidence="1">
    <location>
        <begin position="111"/>
        <end position="126"/>
    </location>
</feature>
<feature type="compositionally biased region" description="Basic and acidic residues" evidence="1">
    <location>
        <begin position="1"/>
        <end position="19"/>
    </location>
</feature>